<dbReference type="InterPro" id="IPR036097">
    <property type="entry name" value="HisK_dim/P_sf"/>
</dbReference>
<dbReference type="SUPFAM" id="SSF55785">
    <property type="entry name" value="PYP-like sensor domain (PAS domain)"/>
    <property type="match status" value="1"/>
</dbReference>
<keyword evidence="5 9" id="KW-0418">Kinase</keyword>
<dbReference type="InterPro" id="IPR035965">
    <property type="entry name" value="PAS-like_dom_sf"/>
</dbReference>
<proteinExistence type="predicted"/>
<dbReference type="Pfam" id="PF02518">
    <property type="entry name" value="HATPase_c"/>
    <property type="match status" value="1"/>
</dbReference>
<dbReference type="InterPro" id="IPR013656">
    <property type="entry name" value="PAS_4"/>
</dbReference>
<dbReference type="InterPro" id="IPR011006">
    <property type="entry name" value="CheY-like_superfamily"/>
</dbReference>
<dbReference type="InterPro" id="IPR005467">
    <property type="entry name" value="His_kinase_dom"/>
</dbReference>
<dbReference type="Gene3D" id="3.30.450.20">
    <property type="entry name" value="PAS domain"/>
    <property type="match status" value="1"/>
</dbReference>
<evidence type="ECO:0000313" key="9">
    <source>
        <dbReference type="EMBL" id="ABM62095.1"/>
    </source>
</evidence>
<dbReference type="RefSeq" id="WP_011814117.1">
    <property type="nucleotide sequence ID" value="NC_008789.1"/>
</dbReference>
<feature type="domain" description="Response regulatory" evidence="8">
    <location>
        <begin position="543"/>
        <end position="662"/>
    </location>
</feature>
<feature type="domain" description="Histidine kinase" evidence="7">
    <location>
        <begin position="296"/>
        <end position="513"/>
    </location>
</feature>
<dbReference type="EMBL" id="CP000544">
    <property type="protein sequence ID" value="ABM62095.1"/>
    <property type="molecule type" value="Genomic_DNA"/>
</dbReference>
<reference evidence="10" key="1">
    <citation type="submission" date="2006-12" db="EMBL/GenBank/DDBJ databases">
        <title>Complete sequence of Halorhodospira halophila SL1.</title>
        <authorList>
            <consortium name="US DOE Joint Genome Institute"/>
            <person name="Copeland A."/>
            <person name="Lucas S."/>
            <person name="Lapidus A."/>
            <person name="Barry K."/>
            <person name="Detter J.C."/>
            <person name="Glavina del Rio T."/>
            <person name="Hammon N."/>
            <person name="Israni S."/>
            <person name="Dalin E."/>
            <person name="Tice H."/>
            <person name="Pitluck S."/>
            <person name="Saunders E."/>
            <person name="Brettin T."/>
            <person name="Bruce D."/>
            <person name="Han C."/>
            <person name="Tapia R."/>
            <person name="Schmutz J."/>
            <person name="Larimer F."/>
            <person name="Land M."/>
            <person name="Hauser L."/>
            <person name="Kyrpides N."/>
            <person name="Mikhailova N."/>
            <person name="Hoff W."/>
            <person name="Richardson P."/>
        </authorList>
    </citation>
    <scope>NUCLEOTIDE SEQUENCE [LARGE SCALE GENOMIC DNA]</scope>
    <source>
        <strain evidence="10">DSM 244 / SL1</strain>
    </source>
</reference>
<dbReference type="CDD" id="cd17546">
    <property type="entry name" value="REC_hyHK_CKI1_RcsC-like"/>
    <property type="match status" value="1"/>
</dbReference>
<keyword evidence="3 6" id="KW-0597">Phosphoprotein</keyword>
<dbReference type="KEGG" id="hha:Hhal_1328"/>
<dbReference type="GO" id="GO:0000155">
    <property type="term" value="F:phosphorelay sensor kinase activity"/>
    <property type="evidence" value="ECO:0007669"/>
    <property type="project" value="InterPro"/>
</dbReference>
<evidence type="ECO:0000259" key="8">
    <source>
        <dbReference type="PROSITE" id="PS50110"/>
    </source>
</evidence>
<evidence type="ECO:0000256" key="5">
    <source>
        <dbReference type="ARBA" id="ARBA00022777"/>
    </source>
</evidence>
<dbReference type="eggNOG" id="COG0784">
    <property type="taxonomic scope" value="Bacteria"/>
</dbReference>
<evidence type="ECO:0000256" key="2">
    <source>
        <dbReference type="ARBA" id="ARBA00012438"/>
    </source>
</evidence>
<gene>
    <name evidence="9" type="ordered locus">Hhal_1328</name>
</gene>
<evidence type="ECO:0000259" key="7">
    <source>
        <dbReference type="PROSITE" id="PS50109"/>
    </source>
</evidence>
<evidence type="ECO:0000256" key="3">
    <source>
        <dbReference type="ARBA" id="ARBA00022553"/>
    </source>
</evidence>
<dbReference type="AlphaFoldDB" id="A1WWN3"/>
<dbReference type="PROSITE" id="PS50109">
    <property type="entry name" value="HIS_KIN"/>
    <property type="match status" value="1"/>
</dbReference>
<dbReference type="STRING" id="349124.Hhal_1328"/>
<dbReference type="SUPFAM" id="SSF52172">
    <property type="entry name" value="CheY-like"/>
    <property type="match status" value="1"/>
</dbReference>
<dbReference type="HOGENOM" id="CLU_000445_114_44_6"/>
<keyword evidence="4" id="KW-0808">Transferase</keyword>
<dbReference type="SUPFAM" id="SSF55874">
    <property type="entry name" value="ATPase domain of HSP90 chaperone/DNA topoisomerase II/histidine kinase"/>
    <property type="match status" value="1"/>
</dbReference>
<evidence type="ECO:0000256" key="1">
    <source>
        <dbReference type="ARBA" id="ARBA00000085"/>
    </source>
</evidence>
<protein>
    <recommendedName>
        <fullName evidence="2">histidine kinase</fullName>
        <ecNumber evidence="2">2.7.13.3</ecNumber>
    </recommendedName>
</protein>
<dbReference type="SMART" id="SM00388">
    <property type="entry name" value="HisKA"/>
    <property type="match status" value="1"/>
</dbReference>
<evidence type="ECO:0000313" key="10">
    <source>
        <dbReference type="Proteomes" id="UP000000647"/>
    </source>
</evidence>
<dbReference type="Pfam" id="PF08448">
    <property type="entry name" value="PAS_4"/>
    <property type="match status" value="1"/>
</dbReference>
<dbReference type="InterPro" id="IPR036890">
    <property type="entry name" value="HATPase_C_sf"/>
</dbReference>
<dbReference type="PROSITE" id="PS50110">
    <property type="entry name" value="RESPONSE_REGULATORY"/>
    <property type="match status" value="1"/>
</dbReference>
<dbReference type="Pfam" id="PF00512">
    <property type="entry name" value="HisKA"/>
    <property type="match status" value="1"/>
</dbReference>
<dbReference type="PANTHER" id="PTHR43047:SF72">
    <property type="entry name" value="OSMOSENSING HISTIDINE PROTEIN KINASE SLN1"/>
    <property type="match status" value="1"/>
</dbReference>
<comment type="catalytic activity">
    <reaction evidence="1">
        <text>ATP + protein L-histidine = ADP + protein N-phospho-L-histidine.</text>
        <dbReference type="EC" id="2.7.13.3"/>
    </reaction>
</comment>
<dbReference type="GO" id="GO:0005886">
    <property type="term" value="C:plasma membrane"/>
    <property type="evidence" value="ECO:0007669"/>
    <property type="project" value="TreeGrafter"/>
</dbReference>
<dbReference type="SMART" id="SM00387">
    <property type="entry name" value="HATPase_c"/>
    <property type="match status" value="1"/>
</dbReference>
<sequence length="672" mass="73756">MHFELLRRGTQGSSTQGLQLLQATLDALDAHIVVIDLQARIRLTNRAWRRFAQDGQATQEQVGIGADYMAALRNAREAGDADAAVVLERIEDLLAGRRPFAHHEYPCPGPDRERWFVMQATPLRFDEDSTPEGAVIAHSDITDRFRAEQTAGEMARQLRERVKEAECLGGVAMLTHRATSIPDTLTAIAEHLPTGFLHEHACRAAITYRDRRYPPDEPTPEMGARLSAPIHIRGEGVGQITVGYDAQLGLGDDPFLPEEQRLIERSALLLGQYLHREEIRKELEGANRIKTQFLNAVSHDLRTPLNALLGAIDMLSETPLSEEQRAHLSLGARAGEKLEGLIDMLLDLARLQHGRLNLKHEPFDLLDVVRRQVELVESARAKPAVTIEIATEGAEPWLVEGDGERVGQVISNLVDNAVKFTASGNVTVRLARVGEEWIRIRVLDTGPGIGEAERERIFDWFFQGERVTEEHGGIGLGLRICLELLRAMGGSIDVANRRDGPGAQFTLLLPLPASAANLSTPATRSQQGSMAAQQTEKPLNGVRVVVADDEPINARLTQALLEQMGAHVFLVDDGPGALAAWRDRGPDHLLLDVQMPGLEGPEVVRRIRCEEAETGRRRTPITMLTAQDAPPVRTACEQAGADGYLLKPVRAADLRSHVARSDPPGAQGVTPT</sequence>
<evidence type="ECO:0000256" key="4">
    <source>
        <dbReference type="ARBA" id="ARBA00022679"/>
    </source>
</evidence>
<dbReference type="Gene3D" id="3.40.50.2300">
    <property type="match status" value="1"/>
</dbReference>
<dbReference type="EC" id="2.7.13.3" evidence="2"/>
<dbReference type="Proteomes" id="UP000000647">
    <property type="component" value="Chromosome"/>
</dbReference>
<feature type="modified residue" description="4-aspartylphosphate" evidence="6">
    <location>
        <position position="592"/>
    </location>
</feature>
<keyword evidence="10" id="KW-1185">Reference proteome</keyword>
<dbReference type="InterPro" id="IPR001789">
    <property type="entry name" value="Sig_transdc_resp-reg_receiver"/>
</dbReference>
<organism evidence="9 10">
    <name type="scientific">Halorhodospira halophila (strain DSM 244 / SL1)</name>
    <name type="common">Ectothiorhodospira halophila (strain DSM 244 / SL1)</name>
    <dbReference type="NCBI Taxonomy" id="349124"/>
    <lineage>
        <taxon>Bacteria</taxon>
        <taxon>Pseudomonadati</taxon>
        <taxon>Pseudomonadota</taxon>
        <taxon>Gammaproteobacteria</taxon>
        <taxon>Chromatiales</taxon>
        <taxon>Ectothiorhodospiraceae</taxon>
        <taxon>Halorhodospira</taxon>
    </lineage>
</organism>
<name>A1WWN3_HALHL</name>
<dbReference type="SMART" id="SM00448">
    <property type="entry name" value="REC"/>
    <property type="match status" value="1"/>
</dbReference>
<dbReference type="Gene3D" id="1.10.287.130">
    <property type="match status" value="1"/>
</dbReference>
<dbReference type="InterPro" id="IPR004358">
    <property type="entry name" value="Sig_transdc_His_kin-like_C"/>
</dbReference>
<evidence type="ECO:0000256" key="6">
    <source>
        <dbReference type="PROSITE-ProRule" id="PRU00169"/>
    </source>
</evidence>
<dbReference type="SUPFAM" id="SSF47384">
    <property type="entry name" value="Homodimeric domain of signal transducing histidine kinase"/>
    <property type="match status" value="1"/>
</dbReference>
<dbReference type="InterPro" id="IPR003594">
    <property type="entry name" value="HATPase_dom"/>
</dbReference>
<accession>A1WWN3</accession>
<dbReference type="eggNOG" id="COG2205">
    <property type="taxonomic scope" value="Bacteria"/>
</dbReference>
<dbReference type="PRINTS" id="PR00344">
    <property type="entry name" value="BCTRLSENSOR"/>
</dbReference>
<dbReference type="Gene3D" id="3.30.565.10">
    <property type="entry name" value="Histidine kinase-like ATPase, C-terminal domain"/>
    <property type="match status" value="1"/>
</dbReference>
<dbReference type="Pfam" id="PF00072">
    <property type="entry name" value="Response_reg"/>
    <property type="match status" value="1"/>
</dbReference>
<dbReference type="PANTHER" id="PTHR43047">
    <property type="entry name" value="TWO-COMPONENT HISTIDINE PROTEIN KINASE"/>
    <property type="match status" value="1"/>
</dbReference>
<reference evidence="9 10" key="2">
    <citation type="journal article" date="2013" name="Stand. Genomic Sci.">
        <title>Complete genome sequence of Halorhodospira halophila SL1.</title>
        <authorList>
            <person name="Challacombe J.F."/>
            <person name="Majid S."/>
            <person name="Deole R."/>
            <person name="Brettin T.S."/>
            <person name="Bruce D."/>
            <person name="Delano S.F."/>
            <person name="Detter J.C."/>
            <person name="Gleasner C.D."/>
            <person name="Han C.S."/>
            <person name="Misra M."/>
            <person name="Reitenga K.G."/>
            <person name="Mikhailova N."/>
            <person name="Woyke T."/>
            <person name="Pitluck S."/>
            <person name="Nolan M."/>
            <person name="Land M.L."/>
            <person name="Saunders E."/>
            <person name="Tapia R."/>
            <person name="Lapidus A."/>
            <person name="Ivanova N."/>
            <person name="Hoff W.D."/>
        </authorList>
    </citation>
    <scope>NUCLEOTIDE SEQUENCE [LARGE SCALE GENOMIC DNA]</scope>
    <source>
        <strain evidence="10">DSM 244 / SL1</strain>
    </source>
</reference>
<dbReference type="CDD" id="cd00082">
    <property type="entry name" value="HisKA"/>
    <property type="match status" value="1"/>
</dbReference>
<dbReference type="InterPro" id="IPR003661">
    <property type="entry name" value="HisK_dim/P_dom"/>
</dbReference>
<dbReference type="GO" id="GO:0009927">
    <property type="term" value="F:histidine phosphotransfer kinase activity"/>
    <property type="evidence" value="ECO:0007669"/>
    <property type="project" value="TreeGrafter"/>
</dbReference>